<proteinExistence type="predicted"/>
<dbReference type="Proteomes" id="UP001596157">
    <property type="component" value="Unassembled WGS sequence"/>
</dbReference>
<evidence type="ECO:0000313" key="8">
    <source>
        <dbReference type="EMBL" id="MFC5286869.1"/>
    </source>
</evidence>
<dbReference type="GO" id="GO:0016301">
    <property type="term" value="F:kinase activity"/>
    <property type="evidence" value="ECO:0007669"/>
    <property type="project" value="UniProtKB-KW"/>
</dbReference>
<dbReference type="Gene3D" id="3.30.565.10">
    <property type="entry name" value="Histidine kinase-like ATPase, C-terminal domain"/>
    <property type="match status" value="1"/>
</dbReference>
<dbReference type="PANTHER" id="PTHR44936">
    <property type="entry name" value="SENSOR PROTEIN CREC"/>
    <property type="match status" value="1"/>
</dbReference>
<dbReference type="InterPro" id="IPR036890">
    <property type="entry name" value="HATPase_C_sf"/>
</dbReference>
<keyword evidence="9" id="KW-1185">Reference proteome</keyword>
<dbReference type="Pfam" id="PF02518">
    <property type="entry name" value="HATPase_c"/>
    <property type="match status" value="1"/>
</dbReference>
<keyword evidence="5 8" id="KW-0418">Kinase</keyword>
<evidence type="ECO:0000259" key="7">
    <source>
        <dbReference type="PROSITE" id="PS50109"/>
    </source>
</evidence>
<evidence type="ECO:0000256" key="3">
    <source>
        <dbReference type="ARBA" id="ARBA00022679"/>
    </source>
</evidence>
<reference evidence="9" key="1">
    <citation type="journal article" date="2019" name="Int. J. Syst. Evol. Microbiol.">
        <title>The Global Catalogue of Microorganisms (GCM) 10K type strain sequencing project: providing services to taxonomists for standard genome sequencing and annotation.</title>
        <authorList>
            <consortium name="The Broad Institute Genomics Platform"/>
            <consortium name="The Broad Institute Genome Sequencing Center for Infectious Disease"/>
            <person name="Wu L."/>
            <person name="Ma J."/>
        </authorList>
    </citation>
    <scope>NUCLEOTIDE SEQUENCE [LARGE SCALE GENOMIC DNA]</scope>
    <source>
        <strain evidence="9">CCUG 59778</strain>
    </source>
</reference>
<keyword evidence="3" id="KW-0808">Transferase</keyword>
<keyword evidence="4" id="KW-0547">Nucleotide-binding</keyword>
<comment type="caution">
    <text evidence="8">The sequence shown here is derived from an EMBL/GenBank/DDBJ whole genome shotgun (WGS) entry which is preliminary data.</text>
</comment>
<dbReference type="PANTHER" id="PTHR44936:SF10">
    <property type="entry name" value="SENSOR PROTEIN RSTB"/>
    <property type="match status" value="1"/>
</dbReference>
<feature type="domain" description="Histidine kinase" evidence="7">
    <location>
        <begin position="96"/>
        <end position="294"/>
    </location>
</feature>
<evidence type="ECO:0000256" key="4">
    <source>
        <dbReference type="ARBA" id="ARBA00022741"/>
    </source>
</evidence>
<dbReference type="InterPro" id="IPR003594">
    <property type="entry name" value="HATPase_dom"/>
</dbReference>
<evidence type="ECO:0000256" key="5">
    <source>
        <dbReference type="ARBA" id="ARBA00022777"/>
    </source>
</evidence>
<dbReference type="InterPro" id="IPR005467">
    <property type="entry name" value="His_kinase_dom"/>
</dbReference>
<keyword evidence="6" id="KW-0067">ATP-binding</keyword>
<dbReference type="EC" id="2.7.13.3" evidence="2"/>
<evidence type="ECO:0000313" key="9">
    <source>
        <dbReference type="Proteomes" id="UP001596157"/>
    </source>
</evidence>
<dbReference type="InterPro" id="IPR050980">
    <property type="entry name" value="2C_sensor_his_kinase"/>
</dbReference>
<organism evidence="8 9">
    <name type="scientific">Actinokineospora guangxiensis</name>
    <dbReference type="NCBI Taxonomy" id="1490288"/>
    <lineage>
        <taxon>Bacteria</taxon>
        <taxon>Bacillati</taxon>
        <taxon>Actinomycetota</taxon>
        <taxon>Actinomycetes</taxon>
        <taxon>Pseudonocardiales</taxon>
        <taxon>Pseudonocardiaceae</taxon>
        <taxon>Actinokineospora</taxon>
    </lineage>
</organism>
<gene>
    <name evidence="8" type="ORF">ACFPM7_07380</name>
</gene>
<evidence type="ECO:0000256" key="1">
    <source>
        <dbReference type="ARBA" id="ARBA00000085"/>
    </source>
</evidence>
<accession>A0ABW0EHL9</accession>
<dbReference type="PROSITE" id="PS50109">
    <property type="entry name" value="HIS_KIN"/>
    <property type="match status" value="1"/>
</dbReference>
<evidence type="ECO:0000256" key="6">
    <source>
        <dbReference type="ARBA" id="ARBA00022840"/>
    </source>
</evidence>
<evidence type="ECO:0000256" key="2">
    <source>
        <dbReference type="ARBA" id="ARBA00012438"/>
    </source>
</evidence>
<name>A0ABW0EHL9_9PSEU</name>
<protein>
    <recommendedName>
        <fullName evidence="2">histidine kinase</fullName>
        <ecNumber evidence="2">2.7.13.3</ecNumber>
    </recommendedName>
</protein>
<dbReference type="SUPFAM" id="SSF55874">
    <property type="entry name" value="ATPase domain of HSP90 chaperone/DNA topoisomerase II/histidine kinase"/>
    <property type="match status" value="1"/>
</dbReference>
<dbReference type="SMART" id="SM00387">
    <property type="entry name" value="HATPase_c"/>
    <property type="match status" value="1"/>
</dbReference>
<dbReference type="RefSeq" id="WP_378245262.1">
    <property type="nucleotide sequence ID" value="NZ_JBHSKF010000003.1"/>
</dbReference>
<dbReference type="EMBL" id="JBHSKF010000003">
    <property type="protein sequence ID" value="MFC5286869.1"/>
    <property type="molecule type" value="Genomic_DNA"/>
</dbReference>
<comment type="catalytic activity">
    <reaction evidence="1">
        <text>ATP + protein L-histidine = ADP + protein N-phospho-L-histidine.</text>
        <dbReference type="EC" id="2.7.13.3"/>
    </reaction>
</comment>
<sequence length="297" mass="32020">MNRDSAFVRLASGVPSERLEAARYLQFWAVPADIPELRSAISAEPIQWIRGALESALARLGDESSHKIATTTGPLTISGPKVIEAEPLTRANIARALVHELGTSIASIYYNIETEWIEFDQSRTKIDLDRLKRFLESIAALAQVSESASPENFELSLLAASVAESAQRQFGIQIAVDGPSPLELNSDRGLVEIILQNALKNACEAAIANTQSPIVSLVFNRSDRETWIAVRDNGGGLPPGGATNLFQIGLTTKDGHSGIGLPICIEAARSLSAQIFLESEAEGTRFELLISRKTGEA</sequence>